<dbReference type="InterPro" id="IPR058560">
    <property type="entry name" value="DNA_primase_C"/>
</dbReference>
<evidence type="ECO:0000256" key="7">
    <source>
        <dbReference type="ARBA" id="ARBA00023014"/>
    </source>
</evidence>
<feature type="domain" description="DNA primase large subunit C-terminal" evidence="10">
    <location>
        <begin position="293"/>
        <end position="461"/>
    </location>
</feature>
<dbReference type="CDD" id="cd07322">
    <property type="entry name" value="PriL_PriS_Eukaryotic"/>
    <property type="match status" value="1"/>
</dbReference>
<organism evidence="11 12">
    <name type="scientific">Penstemon davidsonii</name>
    <dbReference type="NCBI Taxonomy" id="160366"/>
    <lineage>
        <taxon>Eukaryota</taxon>
        <taxon>Viridiplantae</taxon>
        <taxon>Streptophyta</taxon>
        <taxon>Embryophyta</taxon>
        <taxon>Tracheophyta</taxon>
        <taxon>Spermatophyta</taxon>
        <taxon>Magnoliopsida</taxon>
        <taxon>eudicotyledons</taxon>
        <taxon>Gunneridae</taxon>
        <taxon>Pentapetalae</taxon>
        <taxon>asterids</taxon>
        <taxon>lamiids</taxon>
        <taxon>Lamiales</taxon>
        <taxon>Plantaginaceae</taxon>
        <taxon>Cheloneae</taxon>
        <taxon>Penstemon</taxon>
    </lineage>
</organism>
<keyword evidence="8 9" id="KW-0238">DNA-binding</keyword>
<comment type="cofactor">
    <cofactor evidence="9">
        <name>[4Fe-4S] cluster</name>
        <dbReference type="ChEBI" id="CHEBI:49883"/>
    </cofactor>
    <text evidence="9">Binds 1 [4Fe-4S] cluster.</text>
</comment>
<evidence type="ECO:0000256" key="6">
    <source>
        <dbReference type="ARBA" id="ARBA00023004"/>
    </source>
</evidence>
<evidence type="ECO:0000256" key="1">
    <source>
        <dbReference type="ARBA" id="ARBA00010564"/>
    </source>
</evidence>
<evidence type="ECO:0000259" key="10">
    <source>
        <dbReference type="Pfam" id="PF04104"/>
    </source>
</evidence>
<dbReference type="PANTHER" id="PTHR10537">
    <property type="entry name" value="DNA PRIMASE LARGE SUBUNIT"/>
    <property type="match status" value="1"/>
</dbReference>
<evidence type="ECO:0000256" key="5">
    <source>
        <dbReference type="ARBA" id="ARBA00022723"/>
    </source>
</evidence>
<dbReference type="Gene3D" id="1.20.930.80">
    <property type="match status" value="1"/>
</dbReference>
<comment type="function">
    <text evidence="9">DNA primase is the polymerase that synthesizes small RNA primers for the Okazaki fragments made during discontinuous DNA replication.</text>
</comment>
<dbReference type="Pfam" id="PF26466">
    <property type="entry name" value="DNA_primase_lrg_N"/>
    <property type="match status" value="2"/>
</dbReference>
<dbReference type="InterPro" id="IPR016558">
    <property type="entry name" value="DNA_primase_lsu_euk"/>
</dbReference>
<evidence type="ECO:0000256" key="8">
    <source>
        <dbReference type="ARBA" id="ARBA00023125"/>
    </source>
</evidence>
<dbReference type="Proteomes" id="UP001291926">
    <property type="component" value="Unassembled WGS sequence"/>
</dbReference>
<dbReference type="Pfam" id="PF04104">
    <property type="entry name" value="DNA_primase_lrg"/>
    <property type="match status" value="1"/>
</dbReference>
<dbReference type="EMBL" id="JAYDYQ010001088">
    <property type="protein sequence ID" value="KAK4488746.1"/>
    <property type="molecule type" value="Genomic_DNA"/>
</dbReference>
<dbReference type="PANTHER" id="PTHR10537:SF3">
    <property type="entry name" value="DNA PRIMASE LARGE SUBUNIT"/>
    <property type="match status" value="1"/>
</dbReference>
<sequence>MEAVRSRRTALASADDAVSTIPIYRSAPIPPVFSQMMVFIVWLVLKGISDGLSHGKKPNEMEKLIKELWRANMKHPEASEVVNKDIISHFVLRLVYCREEELRRWFLSMETTLFRYRFQLESPEAQRALLAEFDLPYRAVSNAEFESVKDKLSQVVRSSGPSSSSADTVYYKCDSASSHKIWLTFKLVEPYFPFCIMKVPFEQVPDLVASRRVFILKGYAYVATNQVVSLLMTQYRSHLSKALVLTNRTLTTMIREQEKDRLTPIVEALSTSYLGPDYSQVKDFAEMSLKDIDQVAKSSFPMCMRHLFEKLREDHHLKHGGRMQQGLFLKGVGLKLDDALAFWKAEFSRKVGAERFDKEYAYSIRHNYGKEGKRTDYTPYSCQKIISSTPGVGDHHGCPYRQFSEENLRAAPGKMGVGNRALEDVIDKVRNRHYQLACTLTFEAVHGTSCDAGINHPNQYFSDSKRISESQDADFLTTG</sequence>
<proteinExistence type="inferred from homology"/>
<keyword evidence="5 9" id="KW-0479">Metal-binding</keyword>
<keyword evidence="2 9" id="KW-0004">4Fe-4S</keyword>
<dbReference type="PIRSF" id="PIRSF009449">
    <property type="entry name" value="DNA_primase_large_subunit"/>
    <property type="match status" value="1"/>
</dbReference>
<evidence type="ECO:0000256" key="3">
    <source>
        <dbReference type="ARBA" id="ARBA00022515"/>
    </source>
</evidence>
<protein>
    <recommendedName>
        <fullName evidence="9">DNA primase large subunit</fullName>
    </recommendedName>
</protein>
<keyword evidence="12" id="KW-1185">Reference proteome</keyword>
<keyword evidence="6 9" id="KW-0408">Iron</keyword>
<gene>
    <name evidence="11" type="ORF">RD792_004529</name>
</gene>
<comment type="caution">
    <text evidence="11">The sequence shown here is derived from an EMBL/GenBank/DDBJ whole genome shotgun (WGS) entry which is preliminary data.</text>
</comment>
<evidence type="ECO:0000256" key="4">
    <source>
        <dbReference type="ARBA" id="ARBA00022705"/>
    </source>
</evidence>
<keyword evidence="4 9" id="KW-0235">DNA replication</keyword>
<dbReference type="InterPro" id="IPR007238">
    <property type="entry name" value="DNA_primase_lsu_euk/arc"/>
</dbReference>
<comment type="similarity">
    <text evidence="1 9">Belongs to the eukaryotic-type primase large subunit family.</text>
</comment>
<evidence type="ECO:0000313" key="11">
    <source>
        <dbReference type="EMBL" id="KAK4488746.1"/>
    </source>
</evidence>
<keyword evidence="7 9" id="KW-0411">Iron-sulfur</keyword>
<reference evidence="11 12" key="1">
    <citation type="journal article" date="2023" name="bioRxiv">
        <title>Genome report: Whole genome sequence and annotation of Penstemon davidsonii.</title>
        <authorList>
            <person name="Ostevik K.L."/>
            <person name="Alabady M."/>
            <person name="Zhang M."/>
            <person name="Rausher M.D."/>
        </authorList>
    </citation>
    <scope>NUCLEOTIDE SEQUENCE [LARGE SCALE GENOMIC DNA]</scope>
    <source>
        <strain evidence="11">DNT005</strain>
        <tissue evidence="11">Whole leaf</tissue>
    </source>
</reference>
<keyword evidence="3 9" id="KW-0639">Primosome</keyword>
<evidence type="ECO:0000256" key="2">
    <source>
        <dbReference type="ARBA" id="ARBA00022485"/>
    </source>
</evidence>
<evidence type="ECO:0000256" key="9">
    <source>
        <dbReference type="PIRNR" id="PIRNR009449"/>
    </source>
</evidence>
<evidence type="ECO:0000313" key="12">
    <source>
        <dbReference type="Proteomes" id="UP001291926"/>
    </source>
</evidence>
<accession>A0ABR0DHN1</accession>
<name>A0ABR0DHN1_9LAMI</name>